<evidence type="ECO:0000256" key="9">
    <source>
        <dbReference type="ARBA" id="ARBA00023098"/>
    </source>
</evidence>
<feature type="transmembrane region" description="Helical" evidence="16">
    <location>
        <begin position="240"/>
        <end position="262"/>
    </location>
</feature>
<reference evidence="18 19" key="1">
    <citation type="journal article" date="2024" name="Insects">
        <title>An Improved Chromosome-Level Genome Assembly of the Firefly Pyrocoelia pectoralis.</title>
        <authorList>
            <person name="Fu X."/>
            <person name="Meyer-Rochow V.B."/>
            <person name="Ballantyne L."/>
            <person name="Zhu X."/>
        </authorList>
    </citation>
    <scope>NUCLEOTIDE SEQUENCE [LARGE SCALE GENOMIC DNA]</scope>
    <source>
        <strain evidence="18">XCY_ONT2</strain>
    </source>
</reference>
<comment type="similarity">
    <text evidence="2">Belongs to the patched family.</text>
</comment>
<feature type="transmembrane region" description="Helical" evidence="16">
    <location>
        <begin position="1138"/>
        <end position="1164"/>
    </location>
</feature>
<dbReference type="SUPFAM" id="SSF82866">
    <property type="entry name" value="Multidrug efflux transporter AcrB transmembrane domain"/>
    <property type="match status" value="2"/>
</dbReference>
<keyword evidence="19" id="KW-1185">Reference proteome</keyword>
<dbReference type="InterPro" id="IPR053958">
    <property type="entry name" value="HMGCR/SNAP/NPC1-like_SSD"/>
</dbReference>
<dbReference type="FunFam" id="1.20.1640.10:FF:000008">
    <property type="entry name" value="NPC intracellular cholesterol transporter 1"/>
    <property type="match status" value="1"/>
</dbReference>
<dbReference type="GO" id="GO:0015918">
    <property type="term" value="P:sterol transport"/>
    <property type="evidence" value="ECO:0007669"/>
    <property type="project" value="TreeGrafter"/>
</dbReference>
<dbReference type="Gene3D" id="1.20.1640.10">
    <property type="entry name" value="Multidrug efflux transporter AcrB transmembrane domain"/>
    <property type="match status" value="2"/>
</dbReference>
<dbReference type="Pfam" id="PF12349">
    <property type="entry name" value="Sterol-sensing"/>
    <property type="match status" value="1"/>
</dbReference>
<dbReference type="GO" id="GO:0005319">
    <property type="term" value="F:lipid transporter activity"/>
    <property type="evidence" value="ECO:0007669"/>
    <property type="project" value="InterPro"/>
</dbReference>
<keyword evidence="11" id="KW-1015">Disulfide bond</keyword>
<keyword evidence="10 16" id="KW-0472">Membrane</keyword>
<dbReference type="GO" id="GO:0005886">
    <property type="term" value="C:plasma membrane"/>
    <property type="evidence" value="ECO:0007669"/>
    <property type="project" value="TreeGrafter"/>
</dbReference>
<dbReference type="FunFam" id="1.20.1640.10:FF:000029">
    <property type="entry name" value="Putative Patched sphingolipid transporter"/>
    <property type="match status" value="1"/>
</dbReference>
<feature type="transmembrane region" description="Helical" evidence="16">
    <location>
        <begin position="1107"/>
        <end position="1126"/>
    </location>
</feature>
<keyword evidence="8" id="KW-0445">Lipid transport</keyword>
<dbReference type="InterPro" id="IPR032190">
    <property type="entry name" value="NPC1_N"/>
</dbReference>
<dbReference type="InterPro" id="IPR000731">
    <property type="entry name" value="SSD"/>
</dbReference>
<comment type="subcellular location">
    <subcellularLocation>
        <location evidence="1">Endomembrane system</location>
        <topology evidence="1">Multi-pass membrane protein</topology>
    </subcellularLocation>
</comment>
<keyword evidence="7 16" id="KW-1133">Transmembrane helix</keyword>
<dbReference type="PANTHER" id="PTHR45727:SF2">
    <property type="entry name" value="NPC INTRACELLULAR CHOLESTEROL TRANSPORTER 1"/>
    <property type="match status" value="1"/>
</dbReference>
<sequence>MFDVCHYDEAKGVYLNCKNPSDGAKLDDKDPDFEETSKSLASICPELFDDPELPGNTTLCCTVKQAQIALKSFQLMEVYNRCPTCIRNLRRYTCALACSTDQDKYMSDFTTESNGNINNEHEYITSMSFYLSTEYMEGSYNSCRNVALPSSGDLVLGTTCGDWGVKNCTPQRWFDYFGLGNSLAPYPIRFLGVPNNSPDSKFHAEETSSSCSCIDCAQACSNEQFQPLGEGYQILSLNGYAFIVGIVLFGVTAIFVVIALIAHKRFPDYNPDGTSTQENDHTEFNFLERIFKSLGEAVARQSVIVLFLCSWVVIGLTYGAFSLNVTTNPVEIWAAPTSRSRQEKDFFDTEFQPFYRTEQIFIKAVNISTFEYESVRGNITMGPAFNKTFMMEVFKFPIANAFTGPKTINDCTIQTLLGLYKNDIDYFDKHEDYLKVLIRCMTSPYSIECLAAYGGPIEPGTAVGGATLDDFTDGVGLTLTFLVDNGLTSDILDPAFAWEEKFIAFLKEWDATERPPFMDIAFSAERSIEDELLRVSQAEILTTVISYLVMFVYITIALGRVRSFTTLCLDSKVTLGIGGIVIVLCSVACSLGVCGYIGITTTLLTIEVIPFLVLAVGVDNIFIIVQTHQRRPRRKDLTLEEEVGLTMAKVGPSMLLTSFSEICCFGIGAISNMPAVNTFAIYSVIALAFDFVFQVTAFVALLYLDDRRYEENRLDLFCCIKQHTNSFTNSVSWLYKFWKKYYTPVIMNFILRCTILIVFTVVLCLSIMVVPSIEVGLDQELSMPEDSHVLKYFGHLKELLGIGPPVYWVTKGIVNYTDPKIQDMFCGGPGCSPTSVPTQLFQASQQSNITYLLRQPSSWFDDFKDWSETDTCCKYFPINGSFCPNTVSECKSCSRNNINLTFDKYFKKYLPFFLQDNPTPQCAKGGHASYAKGMNYYLEEDGAKVISSHVMAFHTVLRTSEDYYEALRYSRIIAQNLTETINITGVEIFPYSVTYVFYEQYLDIWPTTLKSLGYSLLGVFVVVLIISGFDIFAAFTIILMVLMIVVNMGGLMYIWNITLNAVSLVNLVMAVGISVEFCGHIVHSFVHSKRKGSVNKAADALANMGSSVLSGITITKFCGITVLAFAKSPIFQIFYFRMYLGMVIIGALHGLVFLPVFLSFFGALRYGS</sequence>
<evidence type="ECO:0000256" key="4">
    <source>
        <dbReference type="ARBA" id="ARBA00022548"/>
    </source>
</evidence>
<organism evidence="18 19">
    <name type="scientific">Pyrocoelia pectoralis</name>
    <dbReference type="NCBI Taxonomy" id="417401"/>
    <lineage>
        <taxon>Eukaryota</taxon>
        <taxon>Metazoa</taxon>
        <taxon>Ecdysozoa</taxon>
        <taxon>Arthropoda</taxon>
        <taxon>Hexapoda</taxon>
        <taxon>Insecta</taxon>
        <taxon>Pterygota</taxon>
        <taxon>Neoptera</taxon>
        <taxon>Endopterygota</taxon>
        <taxon>Coleoptera</taxon>
        <taxon>Polyphaga</taxon>
        <taxon>Elateriformia</taxon>
        <taxon>Elateroidea</taxon>
        <taxon>Lampyridae</taxon>
        <taxon>Lampyrinae</taxon>
        <taxon>Pyrocoelia</taxon>
    </lineage>
</organism>
<feature type="transmembrane region" description="Helical" evidence="16">
    <location>
        <begin position="604"/>
        <end position="625"/>
    </location>
</feature>
<dbReference type="PROSITE" id="PS50156">
    <property type="entry name" value="SSD"/>
    <property type="match status" value="1"/>
</dbReference>
<evidence type="ECO:0000256" key="5">
    <source>
        <dbReference type="ARBA" id="ARBA00022692"/>
    </source>
</evidence>
<feature type="transmembrane region" description="Helical" evidence="16">
    <location>
        <begin position="540"/>
        <end position="561"/>
    </location>
</feature>
<keyword evidence="12" id="KW-1207">Sterol metabolism</keyword>
<keyword evidence="6" id="KW-0732">Signal</keyword>
<feature type="transmembrane region" description="Helical" evidence="16">
    <location>
        <begin position="654"/>
        <end position="673"/>
    </location>
</feature>
<evidence type="ECO:0000256" key="7">
    <source>
        <dbReference type="ARBA" id="ARBA00022989"/>
    </source>
</evidence>
<feature type="transmembrane region" description="Helical" evidence="16">
    <location>
        <begin position="679"/>
        <end position="704"/>
    </location>
</feature>
<dbReference type="InterPro" id="IPR004765">
    <property type="entry name" value="NPC1-like"/>
</dbReference>
<evidence type="ECO:0000256" key="16">
    <source>
        <dbReference type="SAM" id="Phobius"/>
    </source>
</evidence>
<feature type="transmembrane region" description="Helical" evidence="16">
    <location>
        <begin position="573"/>
        <end position="598"/>
    </location>
</feature>
<feature type="transmembrane region" description="Helical" evidence="16">
    <location>
        <begin position="749"/>
        <end position="770"/>
    </location>
</feature>
<evidence type="ECO:0000259" key="17">
    <source>
        <dbReference type="PROSITE" id="PS50156"/>
    </source>
</evidence>
<feature type="transmembrane region" description="Helical" evidence="16">
    <location>
        <begin position="1036"/>
        <end position="1055"/>
    </location>
</feature>
<evidence type="ECO:0000256" key="11">
    <source>
        <dbReference type="ARBA" id="ARBA00023157"/>
    </source>
</evidence>
<dbReference type="AlphaFoldDB" id="A0AAN7ZVK5"/>
<evidence type="ECO:0000256" key="10">
    <source>
        <dbReference type="ARBA" id="ARBA00023136"/>
    </source>
</evidence>
<evidence type="ECO:0000256" key="13">
    <source>
        <dbReference type="ARBA" id="ARBA00023180"/>
    </source>
</evidence>
<gene>
    <name evidence="18" type="ORF">RI129_003890</name>
</gene>
<evidence type="ECO:0000256" key="3">
    <source>
        <dbReference type="ARBA" id="ARBA00022448"/>
    </source>
</evidence>
<name>A0AAN7ZVK5_9COLE</name>
<feature type="transmembrane region" description="Helical" evidence="16">
    <location>
        <begin position="1061"/>
        <end position="1086"/>
    </location>
</feature>
<feature type="transmembrane region" description="Helical" evidence="16">
    <location>
        <begin position="1012"/>
        <end position="1029"/>
    </location>
</feature>
<keyword evidence="9" id="KW-0443">Lipid metabolism</keyword>
<evidence type="ECO:0000256" key="6">
    <source>
        <dbReference type="ARBA" id="ARBA00022729"/>
    </source>
</evidence>
<evidence type="ECO:0000256" key="15">
    <source>
        <dbReference type="ARBA" id="ARBA00034049"/>
    </source>
</evidence>
<keyword evidence="14" id="KW-0753">Steroid metabolism</keyword>
<dbReference type="GO" id="GO:0008203">
    <property type="term" value="P:cholesterol metabolic process"/>
    <property type="evidence" value="ECO:0007669"/>
    <property type="project" value="UniProtKB-KW"/>
</dbReference>
<evidence type="ECO:0000256" key="2">
    <source>
        <dbReference type="ARBA" id="ARBA00005585"/>
    </source>
</evidence>
<evidence type="ECO:0000313" key="18">
    <source>
        <dbReference type="EMBL" id="KAK5648998.1"/>
    </source>
</evidence>
<evidence type="ECO:0000313" key="19">
    <source>
        <dbReference type="Proteomes" id="UP001329430"/>
    </source>
</evidence>
<dbReference type="InterPro" id="IPR053956">
    <property type="entry name" value="NPC1_MLD"/>
</dbReference>
<keyword evidence="4" id="KW-0153">Cholesterol metabolism</keyword>
<dbReference type="GO" id="GO:0012505">
    <property type="term" value="C:endomembrane system"/>
    <property type="evidence" value="ECO:0007669"/>
    <property type="project" value="UniProtKB-SubCell"/>
</dbReference>
<dbReference type="PANTHER" id="PTHR45727">
    <property type="entry name" value="NPC INTRACELLULAR CHOLESTEROL TRANSPORTER 1"/>
    <property type="match status" value="1"/>
</dbReference>
<comment type="catalytic activity">
    <reaction evidence="15">
        <text>cholesterol(in) = cholesterol(out)</text>
        <dbReference type="Rhea" id="RHEA:39747"/>
        <dbReference type="ChEBI" id="CHEBI:16113"/>
    </reaction>
</comment>
<evidence type="ECO:0000256" key="14">
    <source>
        <dbReference type="ARBA" id="ARBA00023221"/>
    </source>
</evidence>
<dbReference type="NCBIfam" id="TIGR00917">
    <property type="entry name" value="2A060601"/>
    <property type="match status" value="1"/>
</dbReference>
<comment type="caution">
    <text evidence="18">The sequence shown here is derived from an EMBL/GenBank/DDBJ whole genome shotgun (WGS) entry which is preliminary data.</text>
</comment>
<proteinExistence type="inferred from homology"/>
<feature type="domain" description="SSD" evidence="17">
    <location>
        <begin position="539"/>
        <end position="704"/>
    </location>
</feature>
<evidence type="ECO:0000256" key="1">
    <source>
        <dbReference type="ARBA" id="ARBA00004127"/>
    </source>
</evidence>
<keyword evidence="3" id="KW-0813">Transport</keyword>
<evidence type="ECO:0000256" key="8">
    <source>
        <dbReference type="ARBA" id="ARBA00023055"/>
    </source>
</evidence>
<keyword evidence="5 16" id="KW-0812">Transmembrane</keyword>
<dbReference type="Proteomes" id="UP001329430">
    <property type="component" value="Chromosome 2"/>
</dbReference>
<feature type="transmembrane region" description="Helical" evidence="16">
    <location>
        <begin position="302"/>
        <end position="321"/>
    </location>
</feature>
<protein>
    <recommendedName>
        <fullName evidence="17">SSD domain-containing protein</fullName>
    </recommendedName>
</protein>
<dbReference type="GO" id="GO:0030299">
    <property type="term" value="P:intestinal cholesterol absorption"/>
    <property type="evidence" value="ECO:0007669"/>
    <property type="project" value="TreeGrafter"/>
</dbReference>
<evidence type="ECO:0000256" key="12">
    <source>
        <dbReference type="ARBA" id="ARBA00023166"/>
    </source>
</evidence>
<dbReference type="EMBL" id="JAVRBK010000002">
    <property type="protein sequence ID" value="KAK5648998.1"/>
    <property type="molecule type" value="Genomic_DNA"/>
</dbReference>
<dbReference type="GO" id="GO:0042632">
    <property type="term" value="P:cholesterol homeostasis"/>
    <property type="evidence" value="ECO:0007669"/>
    <property type="project" value="TreeGrafter"/>
</dbReference>
<dbReference type="Pfam" id="PF16414">
    <property type="entry name" value="NPC1_N"/>
    <property type="match status" value="1"/>
</dbReference>
<dbReference type="Pfam" id="PF22314">
    <property type="entry name" value="NPC1_MLD"/>
    <property type="match status" value="2"/>
</dbReference>
<keyword evidence="13" id="KW-0325">Glycoprotein</keyword>
<dbReference type="GO" id="GO:0015485">
    <property type="term" value="F:cholesterol binding"/>
    <property type="evidence" value="ECO:0007669"/>
    <property type="project" value="TreeGrafter"/>
</dbReference>
<accession>A0AAN7ZVK5</accession>